<dbReference type="Proteomes" id="UP001195769">
    <property type="component" value="Unassembled WGS sequence"/>
</dbReference>
<proteinExistence type="predicted"/>
<dbReference type="PANTHER" id="PTHR11140:SF0">
    <property type="entry name" value="PRE-MRNA-PROCESSING-SPLICING FACTOR 8"/>
    <property type="match status" value="1"/>
</dbReference>
<dbReference type="GO" id="GO:0030619">
    <property type="term" value="F:U1 snRNA binding"/>
    <property type="evidence" value="ECO:0007669"/>
    <property type="project" value="TreeGrafter"/>
</dbReference>
<evidence type="ECO:0000259" key="1">
    <source>
        <dbReference type="Pfam" id="PF10597"/>
    </source>
</evidence>
<dbReference type="GO" id="GO:0071013">
    <property type="term" value="C:catalytic step 2 spliceosome"/>
    <property type="evidence" value="ECO:0007669"/>
    <property type="project" value="TreeGrafter"/>
</dbReference>
<feature type="non-terminal residue" evidence="2">
    <location>
        <position position="72"/>
    </location>
</feature>
<evidence type="ECO:0000313" key="2">
    <source>
        <dbReference type="EMBL" id="KAG1905178.1"/>
    </source>
</evidence>
<dbReference type="InterPro" id="IPR027652">
    <property type="entry name" value="PRP8"/>
</dbReference>
<accession>A0AAD4EHQ0</accession>
<dbReference type="GO" id="GO:0030623">
    <property type="term" value="F:U5 snRNA binding"/>
    <property type="evidence" value="ECO:0007669"/>
    <property type="project" value="InterPro"/>
</dbReference>
<comment type="caution">
    <text evidence="2">The sequence shown here is derived from an EMBL/GenBank/DDBJ whole genome shotgun (WGS) entry which is preliminary data.</text>
</comment>
<dbReference type="GO" id="GO:0097157">
    <property type="term" value="F:pre-mRNA intronic binding"/>
    <property type="evidence" value="ECO:0007669"/>
    <property type="project" value="TreeGrafter"/>
</dbReference>
<dbReference type="Pfam" id="PF10597">
    <property type="entry name" value="U5_2-snRNA_bdg"/>
    <property type="match status" value="1"/>
</dbReference>
<gene>
    <name evidence="2" type="ORF">F5891DRAFT_944146</name>
</gene>
<dbReference type="GeneID" id="64668827"/>
<dbReference type="GO" id="GO:0030620">
    <property type="term" value="F:U2 snRNA binding"/>
    <property type="evidence" value="ECO:0007669"/>
    <property type="project" value="TreeGrafter"/>
</dbReference>
<evidence type="ECO:0000313" key="3">
    <source>
        <dbReference type="Proteomes" id="UP001195769"/>
    </source>
</evidence>
<dbReference type="PANTHER" id="PTHR11140">
    <property type="entry name" value="PRE-MRNA SPLICING FACTOR PRP8"/>
    <property type="match status" value="1"/>
</dbReference>
<feature type="domain" description="Pre-mRNA-processing-splicing factor 8 U5-snRNA-binding" evidence="1">
    <location>
        <begin position="3"/>
        <end position="70"/>
    </location>
</feature>
<reference evidence="2" key="1">
    <citation type="journal article" date="2020" name="New Phytol.">
        <title>Comparative genomics reveals dynamic genome evolution in host specialist ectomycorrhizal fungi.</title>
        <authorList>
            <person name="Lofgren L.A."/>
            <person name="Nguyen N.H."/>
            <person name="Vilgalys R."/>
            <person name="Ruytinx J."/>
            <person name="Liao H.L."/>
            <person name="Branco S."/>
            <person name="Kuo A."/>
            <person name="LaButti K."/>
            <person name="Lipzen A."/>
            <person name="Andreopoulos W."/>
            <person name="Pangilinan J."/>
            <person name="Riley R."/>
            <person name="Hundley H."/>
            <person name="Na H."/>
            <person name="Barry K."/>
            <person name="Grigoriev I.V."/>
            <person name="Stajich J.E."/>
            <person name="Kennedy P.G."/>
        </authorList>
    </citation>
    <scope>NUCLEOTIDE SEQUENCE</scope>
    <source>
        <strain evidence="2">FC203</strain>
    </source>
</reference>
<dbReference type="GO" id="GO:0017070">
    <property type="term" value="F:U6 snRNA binding"/>
    <property type="evidence" value="ECO:0007669"/>
    <property type="project" value="TreeGrafter"/>
</dbReference>
<protein>
    <recommendedName>
        <fullName evidence="1">Pre-mRNA-processing-splicing factor 8 U5-snRNA-binding domain-containing protein</fullName>
    </recommendedName>
</protein>
<sequence>ILSKIPSHFRPVVFYTPKELCGLGMPSMVHVLIPQIDLRWSKQTDVGVTHSHAGMTHEEDQLILNLYRYLQP</sequence>
<dbReference type="InterPro" id="IPR019581">
    <property type="entry name" value="Prp8_U5-snRNA-bd"/>
</dbReference>
<dbReference type="GO" id="GO:0000244">
    <property type="term" value="P:spliceosomal tri-snRNP complex assembly"/>
    <property type="evidence" value="ECO:0007669"/>
    <property type="project" value="TreeGrafter"/>
</dbReference>
<dbReference type="GO" id="GO:0005682">
    <property type="term" value="C:U5 snRNP"/>
    <property type="evidence" value="ECO:0007669"/>
    <property type="project" value="TreeGrafter"/>
</dbReference>
<keyword evidence="3" id="KW-1185">Reference proteome</keyword>
<organism evidence="2 3">
    <name type="scientific">Suillus fuscotomentosus</name>
    <dbReference type="NCBI Taxonomy" id="1912939"/>
    <lineage>
        <taxon>Eukaryota</taxon>
        <taxon>Fungi</taxon>
        <taxon>Dikarya</taxon>
        <taxon>Basidiomycota</taxon>
        <taxon>Agaricomycotina</taxon>
        <taxon>Agaricomycetes</taxon>
        <taxon>Agaricomycetidae</taxon>
        <taxon>Boletales</taxon>
        <taxon>Suillineae</taxon>
        <taxon>Suillaceae</taxon>
        <taxon>Suillus</taxon>
    </lineage>
</organism>
<name>A0AAD4EHQ0_9AGAM</name>
<dbReference type="AlphaFoldDB" id="A0AAD4EHQ0"/>
<dbReference type="EMBL" id="JABBWK010000007">
    <property type="protein sequence ID" value="KAG1905178.1"/>
    <property type="molecule type" value="Genomic_DNA"/>
</dbReference>
<dbReference type="RefSeq" id="XP_041230753.1">
    <property type="nucleotide sequence ID" value="XM_041374529.1"/>
</dbReference>